<proteinExistence type="predicted"/>
<organism evidence="4 5">
    <name type="scientific">Candidatus Enterococcus willemsii</name>
    <dbReference type="NCBI Taxonomy" id="1857215"/>
    <lineage>
        <taxon>Bacteria</taxon>
        <taxon>Bacillati</taxon>
        <taxon>Bacillota</taxon>
        <taxon>Bacilli</taxon>
        <taxon>Lactobacillales</taxon>
        <taxon>Enterococcaceae</taxon>
        <taxon>Enterococcus</taxon>
    </lineage>
</organism>
<evidence type="ECO:0000313" key="4">
    <source>
        <dbReference type="EMBL" id="KAF1302178.1"/>
    </source>
</evidence>
<protein>
    <recommendedName>
        <fullName evidence="3">Mga helix-turn-helix domain-containing protein</fullName>
    </recommendedName>
</protein>
<dbReference type="Gene3D" id="1.10.10.10">
    <property type="entry name" value="Winged helix-like DNA-binding domain superfamily/Winged helix DNA-binding domain"/>
    <property type="match status" value="1"/>
</dbReference>
<comment type="caution">
    <text evidence="4">The sequence shown here is derived from an EMBL/GenBank/DDBJ whole genome shotgun (WGS) entry which is preliminary data.</text>
</comment>
<evidence type="ECO:0000256" key="1">
    <source>
        <dbReference type="ARBA" id="ARBA00023015"/>
    </source>
</evidence>
<evidence type="ECO:0000259" key="3">
    <source>
        <dbReference type="Pfam" id="PF05043"/>
    </source>
</evidence>
<evidence type="ECO:0000313" key="5">
    <source>
        <dbReference type="Proteomes" id="UP000782705"/>
    </source>
</evidence>
<reference evidence="4 5" key="1">
    <citation type="submission" date="2016-06" db="EMBL/GenBank/DDBJ databases">
        <title>Four novel species of enterococci isolated from chicken manure.</title>
        <authorList>
            <person name="Van Tyne D."/>
        </authorList>
    </citation>
    <scope>NUCLEOTIDE SEQUENCE [LARGE SCALE GENOMIC DNA]</scope>
    <source>
        <strain evidence="4 5">CU12B</strain>
    </source>
</reference>
<dbReference type="EMBL" id="MAEL01000054">
    <property type="protein sequence ID" value="KAF1302178.1"/>
    <property type="molecule type" value="Genomic_DNA"/>
</dbReference>
<keyword evidence="1" id="KW-0805">Transcription regulation</keyword>
<sequence length="475" mass="55957">MLGFEKSMWLLFDIVKILDNQTTAISSERLLQLLGYSNITQVKKACQELKDLITTCYAPQEMTLAISKRHGMRLYHESNCSFHPLFNQIASKDLAYSIYQTLLFQRSVSTDTFFEQHFISLSTLRRKVKEINQYLNTIGLHITLGQRLTIRGKESMIRSFTFLFLFMLHRQMSNVNRVTDSSPYFDLAKKLNHSLQLNFLDYQEEILAIHLFIATSAIEKNQHINFSEEDFPYIEAIKFPKKVNFLPHWTEDDWKFLLLTMHNSNLANYDSPIDLTAIQFPELDRDFATWVTLFEKYFSPFDTTQTEYLYNHFQKMYLASFFLKTDQKLLSAFPGVNFQQNEQLHSYYLKQFDHFWQAFSAQCGEWVNNHFEMQSLLLCQYFLPPTEFLPTIHIYFYTDLDLLFSANTQNAICSYFASNYIIKFVSTVEESDLVIGTLHPLRSQNLLSKPLIIIHGLLTQHDYNHLEEIFHQLLA</sequence>
<dbReference type="Proteomes" id="UP000782705">
    <property type="component" value="Unassembled WGS sequence"/>
</dbReference>
<accession>A0ABQ6YWW0</accession>
<dbReference type="Pfam" id="PF05043">
    <property type="entry name" value="Mga"/>
    <property type="match status" value="1"/>
</dbReference>
<dbReference type="InterPro" id="IPR007737">
    <property type="entry name" value="Mga_HTH"/>
</dbReference>
<dbReference type="InterPro" id="IPR036388">
    <property type="entry name" value="WH-like_DNA-bd_sf"/>
</dbReference>
<dbReference type="InterPro" id="IPR050661">
    <property type="entry name" value="BglG_antiterminators"/>
</dbReference>
<keyword evidence="5" id="KW-1185">Reference proteome</keyword>
<dbReference type="PANTHER" id="PTHR30185">
    <property type="entry name" value="CRYPTIC BETA-GLUCOSIDE BGL OPERON ANTITERMINATOR"/>
    <property type="match status" value="1"/>
</dbReference>
<keyword evidence="2" id="KW-0804">Transcription</keyword>
<gene>
    <name evidence="4" type="ORF">BAU17_02040</name>
</gene>
<feature type="domain" description="Mga helix-turn-helix" evidence="3">
    <location>
        <begin position="79"/>
        <end position="164"/>
    </location>
</feature>
<dbReference type="PANTHER" id="PTHR30185:SF18">
    <property type="entry name" value="TRANSCRIPTIONAL REGULATOR MTLR"/>
    <property type="match status" value="1"/>
</dbReference>
<evidence type="ECO:0000256" key="2">
    <source>
        <dbReference type="ARBA" id="ARBA00023163"/>
    </source>
</evidence>
<name>A0ABQ6YWW0_9ENTE</name>